<feature type="transmembrane region" description="Helical" evidence="1">
    <location>
        <begin position="175"/>
        <end position="198"/>
    </location>
</feature>
<name>A0A7Y0L815_9FIRM</name>
<dbReference type="Proteomes" id="UP000533476">
    <property type="component" value="Unassembled WGS sequence"/>
</dbReference>
<keyword evidence="1" id="KW-0812">Transmembrane</keyword>
<dbReference type="EMBL" id="JABBVZ010000170">
    <property type="protein sequence ID" value="NMP24891.1"/>
    <property type="molecule type" value="Genomic_DNA"/>
</dbReference>
<evidence type="ECO:0000256" key="1">
    <source>
        <dbReference type="SAM" id="Phobius"/>
    </source>
</evidence>
<feature type="transmembrane region" description="Helical" evidence="1">
    <location>
        <begin position="34"/>
        <end position="55"/>
    </location>
</feature>
<keyword evidence="1" id="KW-0472">Membrane</keyword>
<keyword evidence="1" id="KW-1133">Transmembrane helix</keyword>
<sequence length="207" mass="22581">MMELAIWSAAMAVLMIFRRPDQAFWAWMASALGLLRGGSPGLLVVTGMLSALMWLQSRDATRADPGLRESLIRFWQEVGVLLSAGLGFLPAVETAAGAEPVLAPLIAQAARKIAESPHAAPSNPGLPGLDGEVTLLMLQHGYLHGMNAGQVQAEVQHMEARLAYEREARKRRDPLWMTVLPALLLLNVLWIFVAPMLAMASHSWLKL</sequence>
<gene>
    <name evidence="2" type="ORF">HIJ39_21530</name>
</gene>
<evidence type="ECO:0008006" key="4">
    <source>
        <dbReference type="Google" id="ProtNLM"/>
    </source>
</evidence>
<dbReference type="RefSeq" id="WP_169103095.1">
    <property type="nucleotide sequence ID" value="NZ_JABBVZ010000170.1"/>
</dbReference>
<evidence type="ECO:0000313" key="3">
    <source>
        <dbReference type="Proteomes" id="UP000533476"/>
    </source>
</evidence>
<proteinExistence type="predicted"/>
<protein>
    <recommendedName>
        <fullName evidence="4">Type II secretion system protein GspF domain-containing protein</fullName>
    </recommendedName>
</protein>
<reference evidence="2 3" key="1">
    <citation type="submission" date="2020-04" db="EMBL/GenBank/DDBJ databases">
        <authorList>
            <person name="Zhang R."/>
            <person name="Schippers A."/>
        </authorList>
    </citation>
    <scope>NUCLEOTIDE SEQUENCE [LARGE SCALE GENOMIC DNA]</scope>
    <source>
        <strain evidence="2 3">DSM 109850</strain>
    </source>
</reference>
<accession>A0A7Y0L815</accession>
<organism evidence="2 3">
    <name type="scientific">Sulfobacillus harzensis</name>
    <dbReference type="NCBI Taxonomy" id="2729629"/>
    <lineage>
        <taxon>Bacteria</taxon>
        <taxon>Bacillati</taxon>
        <taxon>Bacillota</taxon>
        <taxon>Clostridia</taxon>
        <taxon>Eubacteriales</taxon>
        <taxon>Clostridiales Family XVII. Incertae Sedis</taxon>
        <taxon>Sulfobacillus</taxon>
    </lineage>
</organism>
<dbReference type="AlphaFoldDB" id="A0A7Y0L815"/>
<comment type="caution">
    <text evidence="2">The sequence shown here is derived from an EMBL/GenBank/DDBJ whole genome shotgun (WGS) entry which is preliminary data.</text>
</comment>
<evidence type="ECO:0000313" key="2">
    <source>
        <dbReference type="EMBL" id="NMP24891.1"/>
    </source>
</evidence>
<keyword evidence="3" id="KW-1185">Reference proteome</keyword>